<evidence type="ECO:0000313" key="3">
    <source>
        <dbReference type="Proteomes" id="UP000216024"/>
    </source>
</evidence>
<dbReference type="RefSeq" id="WP_095131642.1">
    <property type="nucleotide sequence ID" value="NZ_NIBG01000003.1"/>
</dbReference>
<protein>
    <submittedName>
        <fullName evidence="2">FMN-binding protein</fullName>
    </submittedName>
</protein>
<accession>A0A267MMX8</accession>
<dbReference type="EMBL" id="NIBG01000003">
    <property type="protein sequence ID" value="PAB60278.1"/>
    <property type="molecule type" value="Genomic_DNA"/>
</dbReference>
<evidence type="ECO:0000313" key="2">
    <source>
        <dbReference type="EMBL" id="PAB60278.1"/>
    </source>
</evidence>
<comment type="caution">
    <text evidence="2">The sequence shown here is derived from an EMBL/GenBank/DDBJ whole genome shotgun (WGS) entry which is preliminary data.</text>
</comment>
<feature type="signal peptide" evidence="1">
    <location>
        <begin position="1"/>
        <end position="30"/>
    </location>
</feature>
<dbReference type="Proteomes" id="UP000216024">
    <property type="component" value="Unassembled WGS sequence"/>
</dbReference>
<keyword evidence="1" id="KW-0732">Signal</keyword>
<dbReference type="OrthoDB" id="384237at2"/>
<feature type="chain" id="PRO_5012605409" evidence="1">
    <location>
        <begin position="31"/>
        <end position="165"/>
    </location>
</feature>
<gene>
    <name evidence="2" type="ORF">CCE28_05095</name>
</gene>
<dbReference type="Gene3D" id="3.90.1010.20">
    <property type="match status" value="1"/>
</dbReference>
<proteinExistence type="predicted"/>
<name>A0A267MMX8_9FIRM</name>
<dbReference type="PROSITE" id="PS51257">
    <property type="entry name" value="PROKAR_LIPOPROTEIN"/>
    <property type="match status" value="1"/>
</dbReference>
<keyword evidence="3" id="KW-1185">Reference proteome</keyword>
<organism evidence="2 3">
    <name type="scientific">Anaeromicrobium sediminis</name>
    <dbReference type="NCBI Taxonomy" id="1478221"/>
    <lineage>
        <taxon>Bacteria</taxon>
        <taxon>Bacillati</taxon>
        <taxon>Bacillota</taxon>
        <taxon>Clostridia</taxon>
        <taxon>Peptostreptococcales</taxon>
        <taxon>Thermotaleaceae</taxon>
        <taxon>Anaeromicrobium</taxon>
    </lineage>
</organism>
<reference evidence="2 3" key="1">
    <citation type="submission" date="2017-06" db="EMBL/GenBank/DDBJ databases">
        <title>Draft genome sequence of anaerobic fermentative bacterium Anaeromicrobium sediminis DY2726D isolated from West Pacific Ocean sediments.</title>
        <authorList>
            <person name="Zeng X."/>
        </authorList>
    </citation>
    <scope>NUCLEOTIDE SEQUENCE [LARGE SCALE GENOMIC DNA]</scope>
    <source>
        <strain evidence="2 3">DY2726D</strain>
    </source>
</reference>
<dbReference type="AlphaFoldDB" id="A0A267MMX8"/>
<evidence type="ECO:0000256" key="1">
    <source>
        <dbReference type="SAM" id="SignalP"/>
    </source>
</evidence>
<sequence length="165" mass="17859">MLKKKALLIGMTLVVAAGLFVGCGSKPEEAATENTQVEQKAEEVAYKDGVYKAEGDEFQNGWKATVSIEVKDGKIVSADWNGVDEEGATKKDASKDGKYPMVEKAGAKAPWHEQAQLAEAYLIETQDPKNIKYTDDEGHTDAISGASIKVSEFFTLAEKALEEAK</sequence>